<dbReference type="InterPro" id="IPR036188">
    <property type="entry name" value="FAD/NAD-bd_sf"/>
</dbReference>
<dbReference type="PANTHER" id="PTHR43429:SF3">
    <property type="entry name" value="NITRITE REDUCTASE [NAD(P)H]"/>
    <property type="match status" value="1"/>
</dbReference>
<dbReference type="InterPro" id="IPR023753">
    <property type="entry name" value="FAD/NAD-binding_dom"/>
</dbReference>
<evidence type="ECO:0000256" key="3">
    <source>
        <dbReference type="ARBA" id="ARBA00022827"/>
    </source>
</evidence>
<dbReference type="EMBL" id="JBBMFD010000001">
    <property type="protein sequence ID" value="MEQ2439612.1"/>
    <property type="molecule type" value="Genomic_DNA"/>
</dbReference>
<dbReference type="PRINTS" id="PR00411">
    <property type="entry name" value="PNDRDTASEI"/>
</dbReference>
<dbReference type="PROSITE" id="PS51257">
    <property type="entry name" value="PROKAR_LIPOPROTEIN"/>
    <property type="match status" value="1"/>
</dbReference>
<dbReference type="InterPro" id="IPR041575">
    <property type="entry name" value="Rubredoxin_C"/>
</dbReference>
<proteinExistence type="predicted"/>
<gene>
    <name evidence="6" type="ORF">WMO26_02075</name>
</gene>
<dbReference type="Pfam" id="PF18267">
    <property type="entry name" value="Rubredoxin_C"/>
    <property type="match status" value="1"/>
</dbReference>
<feature type="domain" description="NADH-rubredoxin oxidoreductase C-terminal" evidence="5">
    <location>
        <begin position="316"/>
        <end position="379"/>
    </location>
</feature>
<dbReference type="Gene3D" id="3.30.390.30">
    <property type="match status" value="1"/>
</dbReference>
<dbReference type="InterPro" id="IPR050260">
    <property type="entry name" value="FAD-bd_OxRdtase"/>
</dbReference>
<evidence type="ECO:0000313" key="7">
    <source>
        <dbReference type="Proteomes" id="UP001489509"/>
    </source>
</evidence>
<dbReference type="Pfam" id="PF07992">
    <property type="entry name" value="Pyr_redox_2"/>
    <property type="match status" value="1"/>
</dbReference>
<dbReference type="Gene3D" id="3.50.50.60">
    <property type="entry name" value="FAD/NAD(P)-binding domain"/>
    <property type="match status" value="2"/>
</dbReference>
<keyword evidence="3" id="KW-0274">FAD</keyword>
<accession>A0ABV1DX40</accession>
<reference evidence="6 7" key="1">
    <citation type="submission" date="2024-03" db="EMBL/GenBank/DDBJ databases">
        <title>Human intestinal bacterial collection.</title>
        <authorList>
            <person name="Pauvert C."/>
            <person name="Hitch T.C.A."/>
            <person name="Clavel T."/>
        </authorList>
    </citation>
    <scope>NUCLEOTIDE SEQUENCE [LARGE SCALE GENOMIC DNA]</scope>
    <source>
        <strain evidence="6 7">CLA-JM-H44</strain>
    </source>
</reference>
<comment type="caution">
    <text evidence="6">The sequence shown here is derived from an EMBL/GenBank/DDBJ whole genome shotgun (WGS) entry which is preliminary data.</text>
</comment>
<sequence>MTRYVIIGNSAAAVGCVEGIRQVDREGPITIISDEPHHTYSRPLISYLLEGKTDRVRMQYRGADFYEKNGVTPLLGKRAASIDPEKKSVTLTSGEKIPYDKLLVAAGSRPFLPPTEGQETVTKAFTFMNLDSALALEKALTPASRVLIVGAGLIGLKCAEGIAHRVNTITVVDMADRILPSILDEAGSTLVQEHLEEKGLTFHLSDCVAKFEPDAAILKSGQRIPFDILVMAVGVRPNTSLIADAGGLVRRGVVTDEFCRTSLSDVYAAGDCAQSFDITTGQERVLALLPNAYMQGETAGIHMAGGGGKPYDRAIPMNAIGFFGLHIITAGSYQGEDVRMQQGKTYKRLFYQDDRLKGYILIGNVERAGIYTSLIREQTPLSSIDFDLICEKPQLMAFSKRARAKALSGAAG</sequence>
<evidence type="ECO:0000313" key="6">
    <source>
        <dbReference type="EMBL" id="MEQ2439612.1"/>
    </source>
</evidence>
<organism evidence="6 7">
    <name type="scientific">Solibaculum intestinale</name>
    <dbReference type="NCBI Taxonomy" id="3133165"/>
    <lineage>
        <taxon>Bacteria</taxon>
        <taxon>Bacillati</taxon>
        <taxon>Bacillota</taxon>
        <taxon>Clostridia</taxon>
        <taxon>Eubacteriales</taxon>
        <taxon>Oscillospiraceae</taxon>
        <taxon>Solibaculum</taxon>
    </lineage>
</organism>
<dbReference type="InterPro" id="IPR016156">
    <property type="entry name" value="FAD/NAD-linked_Rdtase_dimer_sf"/>
</dbReference>
<dbReference type="RefSeq" id="WP_349217869.1">
    <property type="nucleotide sequence ID" value="NZ_JBBMFD010000001.1"/>
</dbReference>
<keyword evidence="2" id="KW-0285">Flavoprotein</keyword>
<keyword evidence="7" id="KW-1185">Reference proteome</keyword>
<dbReference type="SUPFAM" id="SSF51905">
    <property type="entry name" value="FAD/NAD(P)-binding domain"/>
    <property type="match status" value="2"/>
</dbReference>
<dbReference type="Proteomes" id="UP001489509">
    <property type="component" value="Unassembled WGS sequence"/>
</dbReference>
<comment type="cofactor">
    <cofactor evidence="1">
        <name>FAD</name>
        <dbReference type="ChEBI" id="CHEBI:57692"/>
    </cofactor>
</comment>
<evidence type="ECO:0000259" key="5">
    <source>
        <dbReference type="Pfam" id="PF18267"/>
    </source>
</evidence>
<feature type="domain" description="FAD/NAD(P)-binding" evidence="4">
    <location>
        <begin position="3"/>
        <end position="296"/>
    </location>
</feature>
<evidence type="ECO:0000256" key="2">
    <source>
        <dbReference type="ARBA" id="ARBA00022630"/>
    </source>
</evidence>
<name>A0ABV1DX40_9FIRM</name>
<evidence type="ECO:0000259" key="4">
    <source>
        <dbReference type="Pfam" id="PF07992"/>
    </source>
</evidence>
<evidence type="ECO:0000256" key="1">
    <source>
        <dbReference type="ARBA" id="ARBA00001974"/>
    </source>
</evidence>
<dbReference type="PANTHER" id="PTHR43429">
    <property type="entry name" value="PYRIDINE NUCLEOTIDE-DISULFIDE OXIDOREDUCTASE DOMAIN-CONTAINING"/>
    <property type="match status" value="1"/>
</dbReference>
<protein>
    <submittedName>
        <fullName evidence="6">FAD-dependent oxidoreductase</fullName>
    </submittedName>
</protein>
<dbReference type="PRINTS" id="PR00368">
    <property type="entry name" value="FADPNR"/>
</dbReference>